<feature type="transmembrane region" description="Helical" evidence="8">
    <location>
        <begin position="876"/>
        <end position="897"/>
    </location>
</feature>
<organism evidence="9 10">
    <name type="scientific">Aquicella siphonis</name>
    <dbReference type="NCBI Taxonomy" id="254247"/>
    <lineage>
        <taxon>Bacteria</taxon>
        <taxon>Pseudomonadati</taxon>
        <taxon>Pseudomonadota</taxon>
        <taxon>Gammaproteobacteria</taxon>
        <taxon>Legionellales</taxon>
        <taxon>Coxiellaceae</taxon>
        <taxon>Aquicella</taxon>
    </lineage>
</organism>
<dbReference type="GO" id="GO:0005886">
    <property type="term" value="C:plasma membrane"/>
    <property type="evidence" value="ECO:0007669"/>
    <property type="project" value="UniProtKB-SubCell"/>
</dbReference>
<dbReference type="RefSeq" id="WP_148340451.1">
    <property type="nucleotide sequence ID" value="NZ_LR699120.1"/>
</dbReference>
<keyword evidence="4" id="KW-0997">Cell inner membrane</keyword>
<dbReference type="FunFam" id="1.20.1640.10:FF:000001">
    <property type="entry name" value="Efflux pump membrane transporter"/>
    <property type="match status" value="1"/>
</dbReference>
<dbReference type="PANTHER" id="PTHR32063:SF14">
    <property type="entry name" value="BLL4319 PROTEIN"/>
    <property type="match status" value="1"/>
</dbReference>
<evidence type="ECO:0000256" key="2">
    <source>
        <dbReference type="ARBA" id="ARBA00022448"/>
    </source>
</evidence>
<evidence type="ECO:0000256" key="3">
    <source>
        <dbReference type="ARBA" id="ARBA00022475"/>
    </source>
</evidence>
<feature type="transmembrane region" description="Helical" evidence="8">
    <location>
        <begin position="950"/>
        <end position="969"/>
    </location>
</feature>
<dbReference type="Gene3D" id="3.30.70.1440">
    <property type="entry name" value="Multidrug efflux transporter AcrB pore domain"/>
    <property type="match status" value="1"/>
</dbReference>
<feature type="transmembrane region" description="Helical" evidence="8">
    <location>
        <begin position="526"/>
        <end position="544"/>
    </location>
</feature>
<feature type="transmembrane region" description="Helical" evidence="8">
    <location>
        <begin position="909"/>
        <end position="929"/>
    </location>
</feature>
<feature type="transmembrane region" description="Helical" evidence="8">
    <location>
        <begin position="430"/>
        <end position="450"/>
    </location>
</feature>
<dbReference type="AlphaFoldDB" id="A0A5E4PJ00"/>
<dbReference type="GO" id="GO:0042910">
    <property type="term" value="F:xenobiotic transmembrane transporter activity"/>
    <property type="evidence" value="ECO:0007669"/>
    <property type="project" value="TreeGrafter"/>
</dbReference>
<dbReference type="Gene3D" id="3.30.2090.10">
    <property type="entry name" value="Multidrug efflux transporter AcrB TolC docking domain, DN and DC subdomains"/>
    <property type="match status" value="2"/>
</dbReference>
<dbReference type="Gene3D" id="3.30.70.1430">
    <property type="entry name" value="Multidrug efflux transporter AcrB pore domain"/>
    <property type="match status" value="2"/>
</dbReference>
<evidence type="ECO:0000256" key="7">
    <source>
        <dbReference type="ARBA" id="ARBA00023136"/>
    </source>
</evidence>
<feature type="transmembrane region" description="Helical" evidence="8">
    <location>
        <begin position="849"/>
        <end position="869"/>
    </location>
</feature>
<comment type="subcellular location">
    <subcellularLocation>
        <location evidence="1">Cell inner membrane</location>
        <topology evidence="1">Multi-pass membrane protein</topology>
    </subcellularLocation>
</comment>
<feature type="transmembrane region" description="Helical" evidence="8">
    <location>
        <begin position="981"/>
        <end position="1007"/>
    </location>
</feature>
<name>A0A5E4PJ00_9COXI</name>
<evidence type="ECO:0000256" key="8">
    <source>
        <dbReference type="SAM" id="Phobius"/>
    </source>
</evidence>
<dbReference type="InterPro" id="IPR001036">
    <property type="entry name" value="Acrflvin-R"/>
</dbReference>
<dbReference type="Gene3D" id="1.20.1640.10">
    <property type="entry name" value="Multidrug efflux transporter AcrB transmembrane domain"/>
    <property type="match status" value="2"/>
</dbReference>
<dbReference type="PRINTS" id="PR00702">
    <property type="entry name" value="ACRIFLAVINRP"/>
</dbReference>
<evidence type="ECO:0000256" key="5">
    <source>
        <dbReference type="ARBA" id="ARBA00022692"/>
    </source>
</evidence>
<protein>
    <submittedName>
        <fullName evidence="9">Efflux pump membrane transporter BepE</fullName>
    </submittedName>
</protein>
<feature type="transmembrane region" description="Helical" evidence="8">
    <location>
        <begin position="462"/>
        <end position="480"/>
    </location>
</feature>
<evidence type="ECO:0000256" key="4">
    <source>
        <dbReference type="ARBA" id="ARBA00022519"/>
    </source>
</evidence>
<dbReference type="Pfam" id="PF00873">
    <property type="entry name" value="ACR_tran"/>
    <property type="match status" value="1"/>
</dbReference>
<sequence length="1027" mass="110853">MQFTDLFIKRPVLATVISLTILVLGLRAVDSLPIMQYPFTENAVVTVTTTYTGADPDVIAGFITTPLENSIAQAGGIDYMTSSSTPGTSTINVNLLLNYDPLKAVSDITTKVNAVLNQLPQSAQSPVISVAVGETIDAMYIGFYSDVLPLNKITDYLIRVVQPKLQAVNGVQLAEILGGQTFALRAWMDPVKLAGYGITPTDVSTALANNDFISAVGRTDGQMFIRNLTADTSLTNVDDFRKMVVKEQNGAIIRLGDIANVQLGAQNYDSAVSFDGRTAVYIGIKVAPSANLLTVIDNVRKVYPSIEEQLPQGLKSNIVYDSSLFVSTSIKEVISTLIEAFIIVTIVIYLFLGSLHSVSIPIVTIPLSLIGTFFIMLALGYSINLLTLLALVLAIGLVVDDAIVVVENAQRHMEEGKTSLQAAVIGARELVGPIVATTVVLIAVYVPIGFMGGLTGTLFTEFAFSLAGSVTVSAIIALTLSPMMCSKLLHPPKEEKKFKFIEFTDRLFLKLQHGYDKALNDALNNLPVIAVFAVVILLSNYFLFVTSKSELAPQEDQGIIIAQVTAPANAALAQTQLYANQVSKIYSEYPETDHIFQVDGSGGLNQSIIGMVLKPWDERKRTTNQLQPLIQDQLNKIAGAKIAAFQLPSLPGGGSGLPIQFVITTTETFDNLNTVLSAVLEKAYASGIFAYIDPDLKIDQTQTTILLDRDKASELGLNMQDIGNVLGASLSEGYINYFNYAGRSYQVIPQMIRNDRLNAHQTLDYYIKAANGSSVPLSTIARLKNEIVPESLNHFQQLNSTTISAIAFPGVTMGQALGTLQQIAKEVLPQGYYVDYASQSRQFIQEGTALIATFFFALIIIFLSLAALFESFRDPFIVLISVPMSICGAMIFVSLGVGNATLNIYSEVGLVTLIGLISKNGILIVQFANDLQLTGKKKREAVQMAAAIRLRPILMTSIAMVLGVIPLIFATGAGAESRFNIGLVIATGIAIGTLFTLFVVPAMYMFLAEDLSNKTTDEEFEAAIKAT</sequence>
<keyword evidence="7 8" id="KW-0472">Membrane</keyword>
<dbReference type="InterPro" id="IPR027463">
    <property type="entry name" value="AcrB_DN_DC_subdom"/>
</dbReference>
<gene>
    <name evidence="9" type="primary">bepE_3</name>
    <name evidence="9" type="ORF">AQUSIP_23760</name>
</gene>
<dbReference type="SUPFAM" id="SSF82866">
    <property type="entry name" value="Multidrug efflux transporter AcrB transmembrane domain"/>
    <property type="match status" value="2"/>
</dbReference>
<evidence type="ECO:0000256" key="1">
    <source>
        <dbReference type="ARBA" id="ARBA00004429"/>
    </source>
</evidence>
<keyword evidence="10" id="KW-1185">Reference proteome</keyword>
<evidence type="ECO:0000256" key="6">
    <source>
        <dbReference type="ARBA" id="ARBA00022989"/>
    </source>
</evidence>
<keyword evidence="6 8" id="KW-1133">Transmembrane helix</keyword>
<dbReference type="KEGG" id="asip:AQUSIP_23760"/>
<evidence type="ECO:0000313" key="9">
    <source>
        <dbReference type="EMBL" id="VVC77049.1"/>
    </source>
</evidence>
<feature type="transmembrane region" description="Helical" evidence="8">
    <location>
        <begin position="385"/>
        <end position="409"/>
    </location>
</feature>
<dbReference type="EMBL" id="LR699120">
    <property type="protein sequence ID" value="VVC77049.1"/>
    <property type="molecule type" value="Genomic_DNA"/>
</dbReference>
<dbReference type="Proteomes" id="UP000324194">
    <property type="component" value="Chromosome 2"/>
</dbReference>
<dbReference type="OrthoDB" id="9758297at2"/>
<keyword evidence="3" id="KW-1003">Cell membrane</keyword>
<dbReference type="SUPFAM" id="SSF82714">
    <property type="entry name" value="Multidrug efflux transporter AcrB TolC docking domain, DN and DC subdomains"/>
    <property type="match status" value="2"/>
</dbReference>
<keyword evidence="2" id="KW-0813">Transport</keyword>
<dbReference type="SUPFAM" id="SSF82693">
    <property type="entry name" value="Multidrug efflux transporter AcrB pore domain, PN1, PN2, PC1 and PC2 subdomains"/>
    <property type="match status" value="4"/>
</dbReference>
<keyword evidence="5 8" id="KW-0812">Transmembrane</keyword>
<feature type="transmembrane region" description="Helical" evidence="8">
    <location>
        <begin position="333"/>
        <end position="352"/>
    </location>
</feature>
<accession>A0A5E4PJ00</accession>
<dbReference type="Gene3D" id="3.30.70.1320">
    <property type="entry name" value="Multidrug efflux transporter AcrB pore domain like"/>
    <property type="match status" value="1"/>
</dbReference>
<dbReference type="PANTHER" id="PTHR32063">
    <property type="match status" value="1"/>
</dbReference>
<reference evidence="9 10" key="1">
    <citation type="submission" date="2019-08" db="EMBL/GenBank/DDBJ databases">
        <authorList>
            <person name="Guy L."/>
        </authorList>
    </citation>
    <scope>NUCLEOTIDE SEQUENCE [LARGE SCALE GENOMIC DNA]</scope>
    <source>
        <strain evidence="9 10">SGT-108</strain>
    </source>
</reference>
<proteinExistence type="predicted"/>
<evidence type="ECO:0000313" key="10">
    <source>
        <dbReference type="Proteomes" id="UP000324194"/>
    </source>
</evidence>
<feature type="transmembrane region" description="Helical" evidence="8">
    <location>
        <begin position="359"/>
        <end position="379"/>
    </location>
</feature>